<comment type="similarity">
    <text evidence="1">Belongs to the Skp family.</text>
</comment>
<protein>
    <recommendedName>
        <fullName evidence="5">Outer membrane chaperone Skp (OmpH)</fullName>
    </recommendedName>
</protein>
<dbReference type="GO" id="GO:0005829">
    <property type="term" value="C:cytosol"/>
    <property type="evidence" value="ECO:0007669"/>
    <property type="project" value="TreeGrafter"/>
</dbReference>
<feature type="chain" id="PRO_5012916800" description="Outer membrane chaperone Skp (OmpH)" evidence="3">
    <location>
        <begin position="25"/>
        <end position="195"/>
    </location>
</feature>
<dbReference type="GO" id="GO:0051082">
    <property type="term" value="F:unfolded protein binding"/>
    <property type="evidence" value="ECO:0007669"/>
    <property type="project" value="InterPro"/>
</dbReference>
<proteinExistence type="inferred from homology"/>
<dbReference type="PANTHER" id="PTHR35089:SF1">
    <property type="entry name" value="CHAPERONE PROTEIN SKP"/>
    <property type="match status" value="1"/>
</dbReference>
<accession>A0A212J851</accession>
<sequence length="195" mass="21638">MRMKSLACVAAIVALWMAPDAALAAPAKPDPVIRVVDIQEVMEKSSAVQGIRRELDAYRKKYDDEFAAKEKALKDEERELVRQQPLLDAAAYREKVQAFQTKFADFQRDLKMRQQQLQSAYASALGQVSQQVQKIWAAVAETEGATILLPRGQVLLFHPSYDVTPEVIDRLNKSLPSVKFPDPTASAKGAGAKKP</sequence>
<dbReference type="Gene3D" id="3.30.910.20">
    <property type="entry name" value="Skp domain"/>
    <property type="match status" value="1"/>
</dbReference>
<evidence type="ECO:0000256" key="1">
    <source>
        <dbReference type="ARBA" id="ARBA00009091"/>
    </source>
</evidence>
<dbReference type="SMART" id="SM00935">
    <property type="entry name" value="OmpH"/>
    <property type="match status" value="1"/>
</dbReference>
<organism evidence="4">
    <name type="scientific">uncultured Alphaproteobacteria bacterium</name>
    <dbReference type="NCBI Taxonomy" id="91750"/>
    <lineage>
        <taxon>Bacteria</taxon>
        <taxon>Pseudomonadati</taxon>
        <taxon>Pseudomonadota</taxon>
        <taxon>Alphaproteobacteria</taxon>
        <taxon>environmental samples</taxon>
    </lineage>
</organism>
<feature type="signal peptide" evidence="3">
    <location>
        <begin position="1"/>
        <end position="24"/>
    </location>
</feature>
<dbReference type="Pfam" id="PF03938">
    <property type="entry name" value="OmpH"/>
    <property type="match status" value="1"/>
</dbReference>
<dbReference type="AlphaFoldDB" id="A0A212J851"/>
<dbReference type="EMBL" id="FLUO01000001">
    <property type="protein sequence ID" value="SBV95634.1"/>
    <property type="molecule type" value="Genomic_DNA"/>
</dbReference>
<evidence type="ECO:0008006" key="5">
    <source>
        <dbReference type="Google" id="ProtNLM"/>
    </source>
</evidence>
<gene>
    <name evidence="4" type="ORF">KL86APRO_10658</name>
</gene>
<reference evidence="4" key="1">
    <citation type="submission" date="2016-04" db="EMBL/GenBank/DDBJ databases">
        <authorList>
            <person name="Evans L.H."/>
            <person name="Alamgir A."/>
            <person name="Owens N."/>
            <person name="Weber N.D."/>
            <person name="Virtaneva K."/>
            <person name="Barbian K."/>
            <person name="Babar A."/>
            <person name="Rosenke K."/>
        </authorList>
    </citation>
    <scope>NUCLEOTIDE SEQUENCE</scope>
    <source>
        <strain evidence="4">86</strain>
    </source>
</reference>
<dbReference type="InterPro" id="IPR024930">
    <property type="entry name" value="Skp_dom_sf"/>
</dbReference>
<evidence type="ECO:0000256" key="2">
    <source>
        <dbReference type="ARBA" id="ARBA00022729"/>
    </source>
</evidence>
<dbReference type="InterPro" id="IPR005632">
    <property type="entry name" value="Chaperone_Skp"/>
</dbReference>
<keyword evidence="2 3" id="KW-0732">Signal</keyword>
<dbReference type="GO" id="GO:0050821">
    <property type="term" value="P:protein stabilization"/>
    <property type="evidence" value="ECO:0007669"/>
    <property type="project" value="TreeGrafter"/>
</dbReference>
<name>A0A212J851_9PROT</name>
<dbReference type="PANTHER" id="PTHR35089">
    <property type="entry name" value="CHAPERONE PROTEIN SKP"/>
    <property type="match status" value="1"/>
</dbReference>
<evidence type="ECO:0000256" key="3">
    <source>
        <dbReference type="SAM" id="SignalP"/>
    </source>
</evidence>
<dbReference type="SUPFAM" id="SSF111384">
    <property type="entry name" value="OmpH-like"/>
    <property type="match status" value="1"/>
</dbReference>
<evidence type="ECO:0000313" key="4">
    <source>
        <dbReference type="EMBL" id="SBV95634.1"/>
    </source>
</evidence>